<gene>
    <name evidence="1" type="ORF">FGG08_006150</name>
</gene>
<sequence length="599" mass="66804">MSIVACAGAASRGGLRLFGFYKSVSLLSFWEPFVAVAMRARLNIFLVLQIALSKETYVNGYRFLTFENSPWVSPGSAHPYSLEYTTTISGTDYNSSFESVNGKTWPSFHLLIPASETNPNLCKTLLSAFLLNYPPPTLINFGKRVDRDNRGKGDYTGKIRGVWDYLEKEERIADGDIVLVIDGYDVWFQLPPEVMIKRYYRAISEANKRLKSKYGMTALGGGGRSGRAARFAETVVFAAGKLCWPNPKEDPACRSIPESTLPEDAWGPWTDKDPEGRLNRPRFLNSGSIIGPVADVKAVYGTAVTKAEDQESSAIGDQFVFSEIFGEQEYQREVVRQANRGTSGRLQEWFAGKLGLALGPKNGSTEINEMIAEEGQRYEFGIGLDYEAAMFQTMTHSHGDVEYLVYNDTVRLSAVQEEHRVWGVRHVLALPEDIASLRPPFPVANGFFQGNSTHRAKPLFPPNTLLDNTSWNGLSLSTNLHVPSVPALLHFNGERSYLQDWWPRMWYHSHARTLLQLYIRLPSGATAAQTAGMGGQKWWDMRGGKGGVWTDKGEWMSWEEICGGFEEEVFGDGRGSWGEDGGNRKVYNSWGKLVSGGDE</sequence>
<proteinExistence type="predicted"/>
<protein>
    <submittedName>
        <fullName evidence="1">Uncharacterized protein</fullName>
    </submittedName>
</protein>
<evidence type="ECO:0000313" key="2">
    <source>
        <dbReference type="Proteomes" id="UP000698800"/>
    </source>
</evidence>
<dbReference type="OrthoDB" id="422736at2759"/>
<keyword evidence="2" id="KW-1185">Reference proteome</keyword>
<comment type="caution">
    <text evidence="1">The sequence shown here is derived from an EMBL/GenBank/DDBJ whole genome shotgun (WGS) entry which is preliminary data.</text>
</comment>
<dbReference type="PANTHER" id="PTHR36587:SF2">
    <property type="entry name" value="EXPRESSION SITE-ASSOCIATED GENE 3 (ESAG3)-LIKE PROTEIN"/>
    <property type="match status" value="1"/>
</dbReference>
<evidence type="ECO:0000313" key="1">
    <source>
        <dbReference type="EMBL" id="KAH0537015.1"/>
    </source>
</evidence>
<dbReference type="CDD" id="cd22997">
    <property type="entry name" value="GT_LH"/>
    <property type="match status" value="1"/>
</dbReference>
<organism evidence="1 2">
    <name type="scientific">Glutinoglossum americanum</name>
    <dbReference type="NCBI Taxonomy" id="1670608"/>
    <lineage>
        <taxon>Eukaryota</taxon>
        <taxon>Fungi</taxon>
        <taxon>Dikarya</taxon>
        <taxon>Ascomycota</taxon>
        <taxon>Pezizomycotina</taxon>
        <taxon>Geoglossomycetes</taxon>
        <taxon>Geoglossales</taxon>
        <taxon>Geoglossaceae</taxon>
        <taxon>Glutinoglossum</taxon>
    </lineage>
</organism>
<dbReference type="AlphaFoldDB" id="A0A9P8I5U5"/>
<accession>A0A9P8I5U5</accession>
<dbReference type="Proteomes" id="UP000698800">
    <property type="component" value="Unassembled WGS sequence"/>
</dbReference>
<reference evidence="1" key="1">
    <citation type="submission" date="2021-03" db="EMBL/GenBank/DDBJ databases">
        <title>Comparative genomics and phylogenomic investigation of the class Geoglossomycetes provide insights into ecological specialization and systematics.</title>
        <authorList>
            <person name="Melie T."/>
            <person name="Pirro S."/>
            <person name="Miller A.N."/>
            <person name="Quandt A."/>
        </authorList>
    </citation>
    <scope>NUCLEOTIDE SEQUENCE</scope>
    <source>
        <strain evidence="1">GBOQ0MN5Z8</strain>
    </source>
</reference>
<name>A0A9P8I5U5_9PEZI</name>
<dbReference type="EMBL" id="JAGHQL010000167">
    <property type="protein sequence ID" value="KAH0537015.1"/>
    <property type="molecule type" value="Genomic_DNA"/>
</dbReference>
<dbReference type="PANTHER" id="PTHR36587">
    <property type="entry name" value="EXPRESSION SITE-ASSOCIATED GENE 3 (ESAG3)-LIKE PROTEIN"/>
    <property type="match status" value="1"/>
</dbReference>